<sequence length="723" mass="82267">MKYLWLLFLLPLQLNAQQNNATNIQRWENMAKQVTIIRDNWGIPHVYGNTDAAAVFGLLYAQCEDDFQRVEMNYIEKLGRMAEVKGESSLYDDLLIRLQIDSIDAKNDYAKAPSWLKQLLDAYADGINFYLFKHPDVKPVLLNPFKPWYPLLWTDGSIGAIDIGGVTTNELKNFYGNEHLPTAKIFSENEQLTSGSNGFAFAPSKTASGNAILYINPHVTFYFRPEVQVVSKEGLNAYGAVTWGQFFVYQGFNEHCGWMHTSSYADVADLYAEKVQQQNGKWMYYYNHQWLPVQQKQITIYYSNGSNKIAKTFTTYFTHHGPVMAQRNHQWIAVKAMNRSMNSLIQSWMRTKANNFDEFKKTMELYSNTSNNTVYADDKGNIAYWHGNFMPRRDTAYNWALPVDGTIAATEWKGLHTLNEIIHVYNPATGFIENCNSTPFTVSGSSSPLKQNYPHYMAPDGQNFRGVLAVKLWENATQLTLDKVIKTAYNTHLSAFDILIPALLKAYDLEKNNYPNLEQPIELLQHWNRNASATSVATTLAIEWGQKLLPEIMKNKDEEDEADQVEKTIRFAQQASSVSLLQPLQRVIEQLTQNFGSWQVAWGDINRYQRLTGNVNEIFDDNKPSLPVGFAASTWGCIPSFVSKTFNGTKKRYGYNGNSFICAVEFGKTVKAKSLLTGGESGHVSSPHFTDQAAMYTNGVFKDVLFYKDDVLKHVTKQYHPGE</sequence>
<dbReference type="InterPro" id="IPR029055">
    <property type="entry name" value="Ntn_hydrolases_N"/>
</dbReference>
<dbReference type="InterPro" id="IPR043146">
    <property type="entry name" value="Penicillin_amidase_N_B-knob"/>
</dbReference>
<dbReference type="Proteomes" id="UP000249720">
    <property type="component" value="Unassembled WGS sequence"/>
</dbReference>
<keyword evidence="2 7" id="KW-0732">Signal</keyword>
<evidence type="ECO:0000256" key="3">
    <source>
        <dbReference type="ARBA" id="ARBA00022801"/>
    </source>
</evidence>
<dbReference type="PIRSF" id="PIRSF001227">
    <property type="entry name" value="Pen_acylase"/>
    <property type="match status" value="1"/>
</dbReference>
<dbReference type="Gene3D" id="1.10.1400.10">
    <property type="match status" value="1"/>
</dbReference>
<keyword evidence="3" id="KW-0378">Hydrolase</keyword>
<comment type="similarity">
    <text evidence="1">Belongs to the peptidase S45 family.</text>
</comment>
<feature type="binding site" evidence="6">
    <location>
        <position position="269"/>
    </location>
    <ligand>
        <name>Ca(2+)</name>
        <dbReference type="ChEBI" id="CHEBI:29108"/>
    </ligand>
</feature>
<dbReference type="Pfam" id="PF01804">
    <property type="entry name" value="Penicil_amidase"/>
    <property type="match status" value="1"/>
</dbReference>
<keyword evidence="6" id="KW-0106">Calcium</keyword>
<feature type="binding site" evidence="6">
    <location>
        <position position="266"/>
    </location>
    <ligand>
        <name>Ca(2+)</name>
        <dbReference type="ChEBI" id="CHEBI:29108"/>
    </ligand>
</feature>
<dbReference type="PANTHER" id="PTHR34218">
    <property type="entry name" value="PEPTIDASE S45 PENICILLIN AMIDASE"/>
    <property type="match status" value="1"/>
</dbReference>
<dbReference type="InterPro" id="IPR043147">
    <property type="entry name" value="Penicillin_amidase_A-knob"/>
</dbReference>
<keyword evidence="6" id="KW-0479">Metal-binding</keyword>
<dbReference type="EMBL" id="QKZV01000008">
    <property type="protein sequence ID" value="PZX60806.1"/>
    <property type="molecule type" value="Genomic_DNA"/>
</dbReference>
<dbReference type="OrthoDB" id="9759796at2"/>
<dbReference type="PANTHER" id="PTHR34218:SF3">
    <property type="entry name" value="ACYL-HOMOSERINE LACTONE ACYLASE PVDQ"/>
    <property type="match status" value="1"/>
</dbReference>
<evidence type="ECO:0000256" key="4">
    <source>
        <dbReference type="ARBA" id="ARBA00023145"/>
    </source>
</evidence>
<evidence type="ECO:0000256" key="5">
    <source>
        <dbReference type="PIRSR" id="PIRSR001227-1"/>
    </source>
</evidence>
<evidence type="ECO:0000256" key="7">
    <source>
        <dbReference type="SAM" id="SignalP"/>
    </source>
</evidence>
<proteinExistence type="inferred from homology"/>
<organism evidence="8 9">
    <name type="scientific">Hydrotalea sandarakina</name>
    <dbReference type="NCBI Taxonomy" id="1004304"/>
    <lineage>
        <taxon>Bacteria</taxon>
        <taxon>Pseudomonadati</taxon>
        <taxon>Bacteroidota</taxon>
        <taxon>Chitinophagia</taxon>
        <taxon>Chitinophagales</taxon>
        <taxon>Chitinophagaceae</taxon>
        <taxon>Hydrotalea</taxon>
    </lineage>
</organism>
<comment type="caution">
    <text evidence="8">The sequence shown here is derived from an EMBL/GenBank/DDBJ whole genome shotgun (WGS) entry which is preliminary data.</text>
</comment>
<evidence type="ECO:0000256" key="2">
    <source>
        <dbReference type="ARBA" id="ARBA00022729"/>
    </source>
</evidence>
<dbReference type="Gene3D" id="2.30.120.10">
    <property type="match status" value="1"/>
</dbReference>
<dbReference type="Gene3D" id="3.60.20.10">
    <property type="entry name" value="Glutamine Phosphoribosylpyrophosphate, subunit 1, domain 1"/>
    <property type="match status" value="1"/>
</dbReference>
<dbReference type="AlphaFoldDB" id="A0A2W7RPC4"/>
<feature type="chain" id="PRO_5015839947" evidence="7">
    <location>
        <begin position="22"/>
        <end position="723"/>
    </location>
</feature>
<gene>
    <name evidence="8" type="ORF">LX80_02290</name>
</gene>
<feature type="active site" description="Nucleophile" evidence="5">
    <location>
        <position position="196"/>
    </location>
</feature>
<dbReference type="InterPro" id="IPR023343">
    <property type="entry name" value="Penicillin_amidase_dom1"/>
</dbReference>
<dbReference type="InterPro" id="IPR014395">
    <property type="entry name" value="Pen/GL7ACA/AHL_acylase"/>
</dbReference>
<keyword evidence="4" id="KW-0865">Zymogen</keyword>
<dbReference type="GO" id="GO:0046872">
    <property type="term" value="F:metal ion binding"/>
    <property type="evidence" value="ECO:0007669"/>
    <property type="project" value="UniProtKB-KW"/>
</dbReference>
<dbReference type="GO" id="GO:0016811">
    <property type="term" value="F:hydrolase activity, acting on carbon-nitrogen (but not peptide) bonds, in linear amides"/>
    <property type="evidence" value="ECO:0007669"/>
    <property type="project" value="InterPro"/>
</dbReference>
<keyword evidence="9" id="KW-1185">Reference proteome</keyword>
<evidence type="ECO:0000256" key="1">
    <source>
        <dbReference type="ARBA" id="ARBA00006586"/>
    </source>
</evidence>
<dbReference type="RefSeq" id="WP_111296596.1">
    <property type="nucleotide sequence ID" value="NZ_QKZV01000008.1"/>
</dbReference>
<protein>
    <submittedName>
        <fullName evidence="8">Acyl-homoserine lactone acylase PvdQ</fullName>
    </submittedName>
</protein>
<dbReference type="InterPro" id="IPR002692">
    <property type="entry name" value="S45"/>
</dbReference>
<feature type="signal peptide" evidence="7">
    <location>
        <begin position="1"/>
        <end position="21"/>
    </location>
</feature>
<evidence type="ECO:0000313" key="9">
    <source>
        <dbReference type="Proteomes" id="UP000249720"/>
    </source>
</evidence>
<evidence type="ECO:0000256" key="6">
    <source>
        <dbReference type="PIRSR" id="PIRSR001227-2"/>
    </source>
</evidence>
<accession>A0A2W7RPC4</accession>
<evidence type="ECO:0000313" key="8">
    <source>
        <dbReference type="EMBL" id="PZX60806.1"/>
    </source>
</evidence>
<dbReference type="SUPFAM" id="SSF56235">
    <property type="entry name" value="N-terminal nucleophile aminohydrolases (Ntn hydrolases)"/>
    <property type="match status" value="1"/>
</dbReference>
<comment type="cofactor">
    <cofactor evidence="6">
        <name>Ca(2+)</name>
        <dbReference type="ChEBI" id="CHEBI:29108"/>
    </cofactor>
    <text evidence="6">Binds 1 Ca(2+) ion per dimer.</text>
</comment>
<dbReference type="GO" id="GO:0017000">
    <property type="term" value="P:antibiotic biosynthetic process"/>
    <property type="evidence" value="ECO:0007669"/>
    <property type="project" value="InterPro"/>
</dbReference>
<dbReference type="Gene3D" id="1.10.439.10">
    <property type="entry name" value="Penicillin Amidohydrolase, domain 1"/>
    <property type="match status" value="1"/>
</dbReference>
<name>A0A2W7RPC4_9BACT</name>
<reference evidence="8 9" key="1">
    <citation type="submission" date="2018-06" db="EMBL/GenBank/DDBJ databases">
        <title>Genomic Encyclopedia of Archaeal and Bacterial Type Strains, Phase II (KMG-II): from individual species to whole genera.</title>
        <authorList>
            <person name="Goeker M."/>
        </authorList>
    </citation>
    <scope>NUCLEOTIDE SEQUENCE [LARGE SCALE GENOMIC DNA]</scope>
    <source>
        <strain evidence="8 9">DSM 23241</strain>
    </source>
</reference>